<keyword evidence="2" id="KW-1185">Reference proteome</keyword>
<reference evidence="1 2" key="1">
    <citation type="submission" date="2024-01" db="EMBL/GenBank/DDBJ databases">
        <title>The complete chloroplast genome sequence of Lithospermum erythrorhizon: insights into the phylogenetic relationship among Boraginaceae species and the maternal lineages of purple gromwells.</title>
        <authorList>
            <person name="Okada T."/>
            <person name="Watanabe K."/>
        </authorList>
    </citation>
    <scope>NUCLEOTIDE SEQUENCE [LARGE SCALE GENOMIC DNA]</scope>
</reference>
<dbReference type="InterPro" id="IPR020845">
    <property type="entry name" value="AMP-binding_CS"/>
</dbReference>
<name>A0AAV3NWX5_LITER</name>
<proteinExistence type="predicted"/>
<sequence>MSAMKLFYERMVICSAIVIIGRPLDRVMRRLVGIKSFRTQESILIISLSPDCDEVKHMMKLCKPSIVLTYEVSKKLPYGNIPIVDIYSNEFIEMLSEKDNIEIQENGEISQLDSAAILYSSGTTGSVKVTLR</sequence>
<dbReference type="PROSITE" id="PS00455">
    <property type="entry name" value="AMP_BINDING"/>
    <property type="match status" value="1"/>
</dbReference>
<accession>A0AAV3NWX5</accession>
<evidence type="ECO:0000313" key="2">
    <source>
        <dbReference type="Proteomes" id="UP001454036"/>
    </source>
</evidence>
<comment type="caution">
    <text evidence="1">The sequence shown here is derived from an EMBL/GenBank/DDBJ whole genome shotgun (WGS) entry which is preliminary data.</text>
</comment>
<protein>
    <recommendedName>
        <fullName evidence="3">AMP-dependent synthetase/ligase domain-containing protein</fullName>
    </recommendedName>
</protein>
<dbReference type="AlphaFoldDB" id="A0AAV3NWX5"/>
<evidence type="ECO:0000313" key="1">
    <source>
        <dbReference type="EMBL" id="GAA0143935.1"/>
    </source>
</evidence>
<evidence type="ECO:0008006" key="3">
    <source>
        <dbReference type="Google" id="ProtNLM"/>
    </source>
</evidence>
<dbReference type="EMBL" id="BAABME010000579">
    <property type="protein sequence ID" value="GAA0143935.1"/>
    <property type="molecule type" value="Genomic_DNA"/>
</dbReference>
<dbReference type="SUPFAM" id="SSF56801">
    <property type="entry name" value="Acetyl-CoA synthetase-like"/>
    <property type="match status" value="1"/>
</dbReference>
<dbReference type="InterPro" id="IPR042099">
    <property type="entry name" value="ANL_N_sf"/>
</dbReference>
<dbReference type="Gene3D" id="3.40.50.12780">
    <property type="entry name" value="N-terminal domain of ligase-like"/>
    <property type="match status" value="1"/>
</dbReference>
<gene>
    <name evidence="1" type="ORF">LIER_04503</name>
</gene>
<dbReference type="Proteomes" id="UP001454036">
    <property type="component" value="Unassembled WGS sequence"/>
</dbReference>
<organism evidence="1 2">
    <name type="scientific">Lithospermum erythrorhizon</name>
    <name type="common">Purple gromwell</name>
    <name type="synonym">Lithospermum officinale var. erythrorhizon</name>
    <dbReference type="NCBI Taxonomy" id="34254"/>
    <lineage>
        <taxon>Eukaryota</taxon>
        <taxon>Viridiplantae</taxon>
        <taxon>Streptophyta</taxon>
        <taxon>Embryophyta</taxon>
        <taxon>Tracheophyta</taxon>
        <taxon>Spermatophyta</taxon>
        <taxon>Magnoliopsida</taxon>
        <taxon>eudicotyledons</taxon>
        <taxon>Gunneridae</taxon>
        <taxon>Pentapetalae</taxon>
        <taxon>asterids</taxon>
        <taxon>lamiids</taxon>
        <taxon>Boraginales</taxon>
        <taxon>Boraginaceae</taxon>
        <taxon>Boraginoideae</taxon>
        <taxon>Lithospermeae</taxon>
        <taxon>Lithospermum</taxon>
    </lineage>
</organism>